<organism evidence="1">
    <name type="scientific">uncultured Anaerotruncus sp</name>
    <dbReference type="NCBI Taxonomy" id="905011"/>
    <lineage>
        <taxon>Bacteria</taxon>
        <taxon>Bacillati</taxon>
        <taxon>Bacillota</taxon>
        <taxon>Clostridia</taxon>
        <taxon>Eubacteriales</taxon>
        <taxon>Oscillospiraceae</taxon>
        <taxon>Anaerotruncus</taxon>
        <taxon>environmental samples</taxon>
    </lineage>
</organism>
<name>A0A1C6INJ5_9FIRM</name>
<reference evidence="1" key="1">
    <citation type="submission" date="2015-09" db="EMBL/GenBank/DDBJ databases">
        <authorList>
            <consortium name="Pathogen Informatics"/>
        </authorList>
    </citation>
    <scope>NUCLEOTIDE SEQUENCE</scope>
    <source>
        <strain evidence="1">2789STDY5834896</strain>
    </source>
</reference>
<sequence>MKKWLLGTLLVAILLSGAVVYFLYDALGVDVFGGKEDTAEVTYSLMTEDTERDGNTYSLRTQTAEDGSQTRELVYKELQSDGDKVVASGLTSCILGKNNLYYQRGLELHAAKLDGTDDKLLATLPEGSEMISLTSGWMYIVVNRVKLVRVAADGSGAQNDVTDLSLSGQVFATPANAEGFTFAISGDWVEIGNYKNGGFRIHADGSGERKPL</sequence>
<proteinExistence type="predicted"/>
<gene>
    <name evidence="1" type="ORF">SAMEA3545359_01581</name>
</gene>
<protein>
    <submittedName>
        <fullName evidence="1">Uncharacterized protein</fullName>
    </submittedName>
</protein>
<accession>A0A1C6INJ5</accession>
<dbReference type="EMBL" id="FMHG01000001">
    <property type="protein sequence ID" value="SCJ71441.1"/>
    <property type="molecule type" value="Genomic_DNA"/>
</dbReference>
<evidence type="ECO:0000313" key="1">
    <source>
        <dbReference type="EMBL" id="SCJ71441.1"/>
    </source>
</evidence>
<dbReference type="AlphaFoldDB" id="A0A1C6INJ5"/>